<gene>
    <name evidence="1" type="ORF">FRX31_032390</name>
</gene>
<dbReference type="AlphaFoldDB" id="A0A7J6UZC6"/>
<organism evidence="1 2">
    <name type="scientific">Thalictrum thalictroides</name>
    <name type="common">Rue-anemone</name>
    <name type="synonym">Anemone thalictroides</name>
    <dbReference type="NCBI Taxonomy" id="46969"/>
    <lineage>
        <taxon>Eukaryota</taxon>
        <taxon>Viridiplantae</taxon>
        <taxon>Streptophyta</taxon>
        <taxon>Embryophyta</taxon>
        <taxon>Tracheophyta</taxon>
        <taxon>Spermatophyta</taxon>
        <taxon>Magnoliopsida</taxon>
        <taxon>Ranunculales</taxon>
        <taxon>Ranunculaceae</taxon>
        <taxon>Thalictroideae</taxon>
        <taxon>Thalictrum</taxon>
    </lineage>
</organism>
<sequence>MPVERGAKIQLTSNGVLSLTAPNGSETKIGQAIDNSQVAYAAILNTGNFGRFELFSA</sequence>
<accession>A0A7J6UZC6</accession>
<proteinExistence type="predicted"/>
<reference evidence="1 2" key="1">
    <citation type="submission" date="2020-06" db="EMBL/GenBank/DDBJ databases">
        <title>Transcriptomic and genomic resources for Thalictrum thalictroides and T. hernandezii: Facilitating candidate gene discovery in an emerging model plant lineage.</title>
        <authorList>
            <person name="Arias T."/>
            <person name="Riano-Pachon D.M."/>
            <person name="Di Stilio V.S."/>
        </authorList>
    </citation>
    <scope>NUCLEOTIDE SEQUENCE [LARGE SCALE GENOMIC DNA]</scope>
    <source>
        <strain evidence="2">cv. WT478/WT964</strain>
        <tissue evidence="1">Leaves</tissue>
    </source>
</reference>
<keyword evidence="2" id="KW-1185">Reference proteome</keyword>
<evidence type="ECO:0000313" key="2">
    <source>
        <dbReference type="Proteomes" id="UP000554482"/>
    </source>
</evidence>
<dbReference type="OrthoDB" id="1930390at2759"/>
<feature type="non-terminal residue" evidence="1">
    <location>
        <position position="57"/>
    </location>
</feature>
<comment type="caution">
    <text evidence="1">The sequence shown here is derived from an EMBL/GenBank/DDBJ whole genome shotgun (WGS) entry which is preliminary data.</text>
</comment>
<dbReference type="EMBL" id="JABWDY010040571">
    <property type="protein sequence ID" value="KAF5178023.1"/>
    <property type="molecule type" value="Genomic_DNA"/>
</dbReference>
<protein>
    <submittedName>
        <fullName evidence="1">Uncharacterized protein</fullName>
    </submittedName>
</protein>
<evidence type="ECO:0000313" key="1">
    <source>
        <dbReference type="EMBL" id="KAF5178023.1"/>
    </source>
</evidence>
<name>A0A7J6UZC6_THATH</name>
<dbReference type="Proteomes" id="UP000554482">
    <property type="component" value="Unassembled WGS sequence"/>
</dbReference>